<dbReference type="PANTHER" id="PTHR34475">
    <property type="match status" value="1"/>
</dbReference>
<feature type="region of interest" description="Disordered" evidence="1">
    <location>
        <begin position="163"/>
        <end position="186"/>
    </location>
</feature>
<keyword evidence="2" id="KW-0472">Membrane</keyword>
<dbReference type="EMBL" id="FNJL01000037">
    <property type="protein sequence ID" value="SDP89104.1"/>
    <property type="molecule type" value="Genomic_DNA"/>
</dbReference>
<dbReference type="InterPro" id="IPR050400">
    <property type="entry name" value="Bact_Cytoskel_RodZ"/>
</dbReference>
<evidence type="ECO:0000256" key="1">
    <source>
        <dbReference type="SAM" id="MobiDB-lite"/>
    </source>
</evidence>
<reference evidence="5" key="1">
    <citation type="submission" date="2016-10" db="EMBL/GenBank/DDBJ databases">
        <authorList>
            <person name="Varghese N."/>
            <person name="Submissions S."/>
        </authorList>
    </citation>
    <scope>NUCLEOTIDE SEQUENCE [LARGE SCALE GENOMIC DNA]</scope>
    <source>
        <strain evidence="5">DSM 17101</strain>
    </source>
</reference>
<dbReference type="Pfam" id="PF13464">
    <property type="entry name" value="RodZ_C"/>
    <property type="match status" value="1"/>
</dbReference>
<dbReference type="OrthoDB" id="5293433at2"/>
<feature type="compositionally biased region" description="Low complexity" evidence="1">
    <location>
        <begin position="163"/>
        <end position="185"/>
    </location>
</feature>
<evidence type="ECO:0000313" key="5">
    <source>
        <dbReference type="Proteomes" id="UP000199317"/>
    </source>
</evidence>
<dbReference type="Proteomes" id="UP000199317">
    <property type="component" value="Unassembled WGS sequence"/>
</dbReference>
<protein>
    <submittedName>
        <fullName evidence="4">Cytoskeleton protein RodZ</fullName>
    </submittedName>
</protein>
<sequence>MSEPVAQDAQISSAEVERALADAATAGAMLRQAREQAGMHVAALAVSLKVPVHKLEALEAGNLGVFPDAVFVRALVSSICRTFKIDATPVLALLPQNQAPRLSSHEGINASFKPGSAKLASSSAAPGSRKVAFAVAFLLVAAVALVFVPREWFDRLQGGASAMSGESSADAQDTAQAGGAPAAPAGSVSEPVLLRQETLVGGAPLPPAAVASSVVAASSAPAAAPLIAAAPSAPASAEAAQSALVIRARGDSWVQVRAATGGTVLQKLVRAGETVAVPGSPPWSVVVGKADATEVLVRGQPMDLARVARENVARFEVK</sequence>
<dbReference type="AlphaFoldDB" id="A0A1H0WEH5"/>
<dbReference type="GO" id="GO:0003677">
    <property type="term" value="F:DNA binding"/>
    <property type="evidence" value="ECO:0007669"/>
    <property type="project" value="InterPro"/>
</dbReference>
<dbReference type="Gene3D" id="1.10.260.40">
    <property type="entry name" value="lambda repressor-like DNA-binding domains"/>
    <property type="match status" value="1"/>
</dbReference>
<organism evidence="4 5">
    <name type="scientific">Paracidovorax cattleyae</name>
    <dbReference type="NCBI Taxonomy" id="80868"/>
    <lineage>
        <taxon>Bacteria</taxon>
        <taxon>Pseudomonadati</taxon>
        <taxon>Pseudomonadota</taxon>
        <taxon>Betaproteobacteria</taxon>
        <taxon>Burkholderiales</taxon>
        <taxon>Comamonadaceae</taxon>
        <taxon>Paracidovorax</taxon>
    </lineage>
</organism>
<proteinExistence type="predicted"/>
<dbReference type="PANTHER" id="PTHR34475:SF1">
    <property type="entry name" value="CYTOSKELETON PROTEIN RODZ"/>
    <property type="match status" value="1"/>
</dbReference>
<evidence type="ECO:0000313" key="4">
    <source>
        <dbReference type="EMBL" id="SDP89104.1"/>
    </source>
</evidence>
<dbReference type="InterPro" id="IPR010982">
    <property type="entry name" value="Lambda_DNA-bd_dom_sf"/>
</dbReference>
<accession>A0A1H0WEH5</accession>
<gene>
    <name evidence="4" type="ORF">SAMN04489708_13726</name>
</gene>
<name>A0A1H0WEH5_9BURK</name>
<feature type="transmembrane region" description="Helical" evidence="2">
    <location>
        <begin position="131"/>
        <end position="148"/>
    </location>
</feature>
<evidence type="ECO:0000256" key="2">
    <source>
        <dbReference type="SAM" id="Phobius"/>
    </source>
</evidence>
<feature type="domain" description="Cytoskeleton protein RodZ-like C-terminal" evidence="3">
    <location>
        <begin position="245"/>
        <end position="316"/>
    </location>
</feature>
<keyword evidence="2" id="KW-0812">Transmembrane</keyword>
<evidence type="ECO:0000259" key="3">
    <source>
        <dbReference type="Pfam" id="PF13464"/>
    </source>
</evidence>
<dbReference type="RefSeq" id="WP_092839189.1">
    <property type="nucleotide sequence ID" value="NZ_CP028290.1"/>
</dbReference>
<keyword evidence="2" id="KW-1133">Transmembrane helix</keyword>
<dbReference type="Pfam" id="PF13413">
    <property type="entry name" value="HTH_25"/>
    <property type="match status" value="1"/>
</dbReference>
<dbReference type="InterPro" id="IPR025194">
    <property type="entry name" value="RodZ-like_C"/>
</dbReference>
<keyword evidence="5" id="KW-1185">Reference proteome</keyword>